<dbReference type="AlphaFoldDB" id="A0A0P1HDQ8"/>
<reference evidence="3 4" key="1">
    <citation type="submission" date="2015-09" db="EMBL/GenBank/DDBJ databases">
        <authorList>
            <consortium name="Swine Surveillance"/>
        </authorList>
    </citation>
    <scope>NUCLEOTIDE SEQUENCE [LARGE SCALE GENOMIC DNA]</scope>
    <source>
        <strain evidence="3 4">CECT 8399</strain>
    </source>
</reference>
<sequence>MQTNSALPPVPQLKAEARLLRKHSVAQGQPISHSTALERIAHYYGFRDWNTLSARASNAPELRVGMRVEGRYLGQPFTGYVHGLAACGSSGHRRITLHFDTPVDVVQFDSFSSWRQRVSAVINADDRSPQRTSNGLPHLTVSPLA</sequence>
<proteinExistence type="predicted"/>
<dbReference type="EMBL" id="CYSR01000031">
    <property type="protein sequence ID" value="CUI01443.1"/>
    <property type="molecule type" value="Genomic_DNA"/>
</dbReference>
<dbReference type="STRING" id="1396826.PHA8399_03585"/>
<organism evidence="3 4">
    <name type="scientific">Leisingera aquaemixtae</name>
    <dbReference type="NCBI Taxonomy" id="1396826"/>
    <lineage>
        <taxon>Bacteria</taxon>
        <taxon>Pseudomonadati</taxon>
        <taxon>Pseudomonadota</taxon>
        <taxon>Alphaproteobacteria</taxon>
        <taxon>Rhodobacterales</taxon>
        <taxon>Roseobacteraceae</taxon>
        <taxon>Leisingera</taxon>
    </lineage>
</organism>
<evidence type="ECO:0000256" key="1">
    <source>
        <dbReference type="SAM" id="MobiDB-lite"/>
    </source>
</evidence>
<feature type="domain" description="Glyoxalase-related protein" evidence="2">
    <location>
        <begin position="4"/>
        <end position="141"/>
    </location>
</feature>
<accession>A0A0P1HDQ8</accession>
<dbReference type="InterPro" id="IPR045517">
    <property type="entry name" value="Glyoxalase_8"/>
</dbReference>
<protein>
    <recommendedName>
        <fullName evidence="2">Glyoxalase-related protein domain-containing protein</fullName>
    </recommendedName>
</protein>
<evidence type="ECO:0000259" key="2">
    <source>
        <dbReference type="Pfam" id="PF20066"/>
    </source>
</evidence>
<evidence type="ECO:0000313" key="3">
    <source>
        <dbReference type="EMBL" id="CUI01443.1"/>
    </source>
</evidence>
<dbReference type="RefSeq" id="WP_058287453.1">
    <property type="nucleotide sequence ID" value="NZ_CP041159.1"/>
</dbReference>
<feature type="region of interest" description="Disordered" evidence="1">
    <location>
        <begin position="125"/>
        <end position="145"/>
    </location>
</feature>
<evidence type="ECO:0000313" key="4">
    <source>
        <dbReference type="Proteomes" id="UP000051326"/>
    </source>
</evidence>
<dbReference type="Pfam" id="PF20066">
    <property type="entry name" value="Glyoxalase_8"/>
    <property type="match status" value="1"/>
</dbReference>
<dbReference type="Proteomes" id="UP000051326">
    <property type="component" value="Unassembled WGS sequence"/>
</dbReference>
<name>A0A0P1HDQ8_9RHOB</name>
<gene>
    <name evidence="3" type="ORF">PHA8399_03585</name>
</gene>